<comment type="caution">
    <text evidence="1">The sequence shown here is derived from an EMBL/GenBank/DDBJ whole genome shotgun (WGS) entry which is preliminary data.</text>
</comment>
<dbReference type="EMBL" id="BPPX01000058">
    <property type="protein sequence ID" value="GJC90662.1"/>
    <property type="molecule type" value="Genomic_DNA"/>
</dbReference>
<gene>
    <name evidence="1" type="ORF">ColLi_13500</name>
</gene>
<evidence type="ECO:0000313" key="1">
    <source>
        <dbReference type="EMBL" id="GJC90662.1"/>
    </source>
</evidence>
<dbReference type="AlphaFoldDB" id="A0AA37H2F1"/>
<evidence type="ECO:0000313" key="2">
    <source>
        <dbReference type="Proteomes" id="UP001055172"/>
    </source>
</evidence>
<sequence length="414" mass="46189">MNVAFDPVRCAELHNQLLANAIAHVPGAADHVVRDAIPRVLDVAPEWANTDAIDEVPIYQFLSLLDSYRPLEFPLTPEFWQPRPAFFWNELYQDFEDRDLILLYPDNTDSPIMDGGLYFNLDTNLVHWGRINLHPLPPDDAWVPLELALRKALDMWECGKFHWGPSAFTNADALSIRPWAVRDLEEAVASWDDLLVAIQDRLPLPAGDERPPFHEPLPSDLVEQYAGTLSPFAVAFLTAAKRPSFTNVAPGLTVFTPQSFTALYAAEPAGSPRRTQNAKASPDEYASLILPATLAAISEDPDLEPSFDEDYGYGKFTVSRRAGLYTDPTTGLRNADGALLITAEGAAHPVRFEGQRPWGAPRVVRFAEMFALWATLVRDGVWDVSIEGVATSHAWFTDAATLEHRQLLWTEDCR</sequence>
<proteinExistence type="predicted"/>
<organism evidence="1 2">
    <name type="scientific">Colletotrichum liriopes</name>
    <dbReference type="NCBI Taxonomy" id="708192"/>
    <lineage>
        <taxon>Eukaryota</taxon>
        <taxon>Fungi</taxon>
        <taxon>Dikarya</taxon>
        <taxon>Ascomycota</taxon>
        <taxon>Pezizomycotina</taxon>
        <taxon>Sordariomycetes</taxon>
        <taxon>Hypocreomycetidae</taxon>
        <taxon>Glomerellales</taxon>
        <taxon>Glomerellaceae</taxon>
        <taxon>Colletotrichum</taxon>
        <taxon>Colletotrichum spaethianum species complex</taxon>
    </lineage>
</organism>
<reference evidence="1 2" key="1">
    <citation type="submission" date="2021-07" db="EMBL/GenBank/DDBJ databases">
        <title>Genome data of Colletotrichum spaethianum.</title>
        <authorList>
            <person name="Utami Y.D."/>
            <person name="Hiruma K."/>
        </authorList>
    </citation>
    <scope>NUCLEOTIDE SEQUENCE [LARGE SCALE GENOMIC DNA]</scope>
    <source>
        <strain evidence="1 2">MAFF 242679</strain>
    </source>
</reference>
<keyword evidence="2" id="KW-1185">Reference proteome</keyword>
<accession>A0AA37H2F1</accession>
<name>A0AA37H2F1_9PEZI</name>
<dbReference type="Proteomes" id="UP001055172">
    <property type="component" value="Unassembled WGS sequence"/>
</dbReference>
<protein>
    <submittedName>
        <fullName evidence="1">Uncharacterized protein</fullName>
    </submittedName>
</protein>